<comment type="caution">
    <text evidence="1">The sequence shown here is derived from an EMBL/GenBank/DDBJ whole genome shotgun (WGS) entry which is preliminary data.</text>
</comment>
<protein>
    <submittedName>
        <fullName evidence="1">Uncharacterized protein</fullName>
    </submittedName>
</protein>
<dbReference type="AlphaFoldDB" id="A0A1G1YH19"/>
<evidence type="ECO:0000313" key="1">
    <source>
        <dbReference type="EMBL" id="OGY50767.1"/>
    </source>
</evidence>
<sequence>MRAVYFEWLGQLIGEKTMYDLTQLEQAGYQFTPLEKLVFENPSFQFLYQKGWPIKWGSLTTGLVAHIENDYYQREVISFKPIDRGKLTPHGAGTFSDEVSTHIRSVSILSAKVARDTTENELDLGLVQDFSLWLDGAKTYPYNPFRWIRFEHDHEYKLKQEARVAEVTALSQGFANVVVLLLNKLAQSQRQIVRDAIETDCVKRRIFGEGDVQLRYHYLPFPECMLCDGPAGRAVGRHCDDPSSIVLIDCGDVPTIVKGIPADVRRIIKPIRFKVPKSTFSDRFKPCVGSGFFPQLAVFSLGMLSEEERQRFKTELETSLQREQGEWAGSKHKLYGECRVIAPSGRQKLNALLLAGTIATWSTWSSLLKRNELWYKLLGEKKVRVDLIGG</sequence>
<dbReference type="EMBL" id="MHIK01000054">
    <property type="protein sequence ID" value="OGY50767.1"/>
    <property type="molecule type" value="Genomic_DNA"/>
</dbReference>
<name>A0A1G1YH19_9BACT</name>
<gene>
    <name evidence="1" type="ORF">A3J65_03685</name>
</gene>
<evidence type="ECO:0000313" key="2">
    <source>
        <dbReference type="Proteomes" id="UP000178501"/>
    </source>
</evidence>
<proteinExistence type="predicted"/>
<reference evidence="1 2" key="1">
    <citation type="journal article" date="2016" name="Nat. Commun.">
        <title>Thousands of microbial genomes shed light on interconnected biogeochemical processes in an aquifer system.</title>
        <authorList>
            <person name="Anantharaman K."/>
            <person name="Brown C.T."/>
            <person name="Hug L.A."/>
            <person name="Sharon I."/>
            <person name="Castelle C.J."/>
            <person name="Probst A.J."/>
            <person name="Thomas B.C."/>
            <person name="Singh A."/>
            <person name="Wilkins M.J."/>
            <person name="Karaoz U."/>
            <person name="Brodie E.L."/>
            <person name="Williams K.H."/>
            <person name="Hubbard S.S."/>
            <person name="Banfield J.F."/>
        </authorList>
    </citation>
    <scope>NUCLEOTIDE SEQUENCE [LARGE SCALE GENOMIC DNA]</scope>
</reference>
<dbReference type="Proteomes" id="UP000178501">
    <property type="component" value="Unassembled WGS sequence"/>
</dbReference>
<accession>A0A1G1YH19</accession>
<organism evidence="1 2">
    <name type="scientific">Candidatus Buchananbacteria bacterium RIFCSPHIGHO2_02_FULL_45_11b</name>
    <dbReference type="NCBI Taxonomy" id="1797541"/>
    <lineage>
        <taxon>Bacteria</taxon>
        <taxon>Candidatus Buchananiibacteriota</taxon>
    </lineage>
</organism>